<comment type="subcellular location">
    <subcellularLocation>
        <location evidence="1 7">Cell membrane</location>
        <topology evidence="1 7">Multi-pass membrane protein</topology>
    </subcellularLocation>
</comment>
<keyword evidence="5 7" id="KW-1133">Transmembrane helix</keyword>
<dbReference type="AlphaFoldDB" id="A0A255EP90"/>
<dbReference type="PROSITE" id="PS50928">
    <property type="entry name" value="ABC_TM1"/>
    <property type="match status" value="1"/>
</dbReference>
<evidence type="ECO:0000256" key="3">
    <source>
        <dbReference type="ARBA" id="ARBA00022475"/>
    </source>
</evidence>
<dbReference type="InterPro" id="IPR000515">
    <property type="entry name" value="MetI-like"/>
</dbReference>
<reference evidence="9 10" key="1">
    <citation type="submission" date="2017-07" db="EMBL/GenBank/DDBJ databases">
        <title>Draft whole genome sequences of clinical Proprionibacteriaceae strains.</title>
        <authorList>
            <person name="Bernier A.-M."/>
            <person name="Bernard K."/>
            <person name="Domingo M.-C."/>
        </authorList>
    </citation>
    <scope>NUCLEOTIDE SEQUENCE [LARGE SCALE GENOMIC DNA]</scope>
    <source>
        <strain evidence="9 10">NML 150081</strain>
    </source>
</reference>
<keyword evidence="3" id="KW-1003">Cell membrane</keyword>
<feature type="transmembrane region" description="Helical" evidence="7">
    <location>
        <begin position="44"/>
        <end position="65"/>
    </location>
</feature>
<feature type="domain" description="ABC transmembrane type-1" evidence="8">
    <location>
        <begin position="40"/>
        <end position="253"/>
    </location>
</feature>
<evidence type="ECO:0000256" key="4">
    <source>
        <dbReference type="ARBA" id="ARBA00022692"/>
    </source>
</evidence>
<dbReference type="GO" id="GO:0055085">
    <property type="term" value="P:transmembrane transport"/>
    <property type="evidence" value="ECO:0007669"/>
    <property type="project" value="InterPro"/>
</dbReference>
<feature type="transmembrane region" description="Helical" evidence="7">
    <location>
        <begin position="237"/>
        <end position="256"/>
    </location>
</feature>
<evidence type="ECO:0000256" key="2">
    <source>
        <dbReference type="ARBA" id="ARBA00022448"/>
    </source>
</evidence>
<comment type="similarity">
    <text evidence="7">Belongs to the binding-protein-dependent transport system permease family.</text>
</comment>
<feature type="transmembrane region" description="Helical" evidence="7">
    <location>
        <begin position="170"/>
        <end position="189"/>
    </location>
</feature>
<comment type="caution">
    <text evidence="9">The sequence shown here is derived from an EMBL/GenBank/DDBJ whole genome shotgun (WGS) entry which is preliminary data.</text>
</comment>
<evidence type="ECO:0000256" key="5">
    <source>
        <dbReference type="ARBA" id="ARBA00022989"/>
    </source>
</evidence>
<dbReference type="CDD" id="cd06261">
    <property type="entry name" value="TM_PBP2"/>
    <property type="match status" value="1"/>
</dbReference>
<dbReference type="InterPro" id="IPR035906">
    <property type="entry name" value="MetI-like_sf"/>
</dbReference>
<dbReference type="EMBL" id="NMVJ01000008">
    <property type="protein sequence ID" value="OYN89953.1"/>
    <property type="molecule type" value="Genomic_DNA"/>
</dbReference>
<keyword evidence="10" id="KW-1185">Reference proteome</keyword>
<gene>
    <name evidence="9" type="ORF">CGZ91_10345</name>
</gene>
<dbReference type="Gene3D" id="1.10.3720.10">
    <property type="entry name" value="MetI-like"/>
    <property type="match status" value="1"/>
</dbReference>
<evidence type="ECO:0000313" key="9">
    <source>
        <dbReference type="EMBL" id="OYN89953.1"/>
    </source>
</evidence>
<dbReference type="OrthoDB" id="9804439at2"/>
<evidence type="ECO:0000313" key="10">
    <source>
        <dbReference type="Proteomes" id="UP000216300"/>
    </source>
</evidence>
<name>A0A255EP90_9ACTN</name>
<feature type="transmembrane region" description="Helical" evidence="7">
    <location>
        <begin position="77"/>
        <end position="98"/>
    </location>
</feature>
<evidence type="ECO:0000256" key="7">
    <source>
        <dbReference type="RuleBase" id="RU363032"/>
    </source>
</evidence>
<dbReference type="PANTHER" id="PTHR30193">
    <property type="entry name" value="ABC TRANSPORTER PERMEASE PROTEIN"/>
    <property type="match status" value="1"/>
</dbReference>
<sequence>MATSAYLAFTEYDLFTAARWIGLENFETIFTRDPDFAQSMKVTAVYVVASVPLRLMVALALAVLLNRAMRGIGVYRAVMYLPSLLGGSVAVAILWRYLFGGEGVVNQALALVGIEGRNWIASPDTALWTLVVLAIWQFGSPMIIFLAGLQNIPAELTEAARVDGASRWQTFWRVTFPLLTPMVFFNLVMQSIVAFQAFTPAYIISDGKGGPVGSTLFYTLYIFQRAFREYDMGYASALAWVLVAVIAVVTAVNFAASRRWVHYSDG</sequence>
<keyword evidence="4 7" id="KW-0812">Transmembrane</keyword>
<protein>
    <submittedName>
        <fullName evidence="9">ABC transporter permease</fullName>
    </submittedName>
</protein>
<dbReference type="SUPFAM" id="SSF161098">
    <property type="entry name" value="MetI-like"/>
    <property type="match status" value="1"/>
</dbReference>
<proteinExistence type="inferred from homology"/>
<accession>A0A255EP90</accession>
<feature type="transmembrane region" description="Helical" evidence="7">
    <location>
        <begin position="126"/>
        <end position="149"/>
    </location>
</feature>
<dbReference type="GO" id="GO:0005886">
    <property type="term" value="C:plasma membrane"/>
    <property type="evidence" value="ECO:0007669"/>
    <property type="project" value="UniProtKB-SubCell"/>
</dbReference>
<evidence type="ECO:0000256" key="1">
    <source>
        <dbReference type="ARBA" id="ARBA00004651"/>
    </source>
</evidence>
<dbReference type="Proteomes" id="UP000216300">
    <property type="component" value="Unassembled WGS sequence"/>
</dbReference>
<keyword evidence="2 7" id="KW-0813">Transport</keyword>
<dbReference type="PANTHER" id="PTHR30193:SF1">
    <property type="entry name" value="ABC TRANSPORTER PERMEASE PROTEIN YESP-RELATED"/>
    <property type="match status" value="1"/>
</dbReference>
<evidence type="ECO:0000256" key="6">
    <source>
        <dbReference type="ARBA" id="ARBA00023136"/>
    </source>
</evidence>
<dbReference type="InterPro" id="IPR051393">
    <property type="entry name" value="ABC_transporter_permease"/>
</dbReference>
<evidence type="ECO:0000259" key="8">
    <source>
        <dbReference type="PROSITE" id="PS50928"/>
    </source>
</evidence>
<organism evidence="9 10">
    <name type="scientific">Parenemella sanctibonifatiensis</name>
    <dbReference type="NCBI Taxonomy" id="2016505"/>
    <lineage>
        <taxon>Bacteria</taxon>
        <taxon>Bacillati</taxon>
        <taxon>Actinomycetota</taxon>
        <taxon>Actinomycetes</taxon>
        <taxon>Propionibacteriales</taxon>
        <taxon>Propionibacteriaceae</taxon>
        <taxon>Parenemella</taxon>
    </lineage>
</organism>
<dbReference type="Pfam" id="PF00528">
    <property type="entry name" value="BPD_transp_1"/>
    <property type="match status" value="1"/>
</dbReference>
<keyword evidence="6 7" id="KW-0472">Membrane</keyword>